<keyword evidence="1" id="KW-0378">Hydrolase</keyword>
<name>A0A410WXG8_9BACL</name>
<keyword evidence="1" id="KW-0964">Secreted</keyword>
<dbReference type="SUPFAM" id="SSF53955">
    <property type="entry name" value="Lysozyme-like"/>
    <property type="match status" value="1"/>
</dbReference>
<evidence type="ECO:0000256" key="2">
    <source>
        <dbReference type="PIRSR" id="PIRSR036551-1"/>
    </source>
</evidence>
<feature type="signal peptide" evidence="3">
    <location>
        <begin position="1"/>
        <end position="42"/>
    </location>
</feature>
<dbReference type="EMBL" id="CP026520">
    <property type="protein sequence ID" value="QAV19074.1"/>
    <property type="molecule type" value="Genomic_DNA"/>
</dbReference>
<dbReference type="Gene3D" id="3.30.386.10">
    <property type="entry name" value="Chitosanase, subunit A, domain 2"/>
    <property type="match status" value="1"/>
</dbReference>
<evidence type="ECO:0000313" key="7">
    <source>
        <dbReference type="Proteomes" id="UP001527202"/>
    </source>
</evidence>
<keyword evidence="1" id="KW-0326">Glycosidase</keyword>
<dbReference type="GO" id="GO:0005975">
    <property type="term" value="P:carbohydrate metabolic process"/>
    <property type="evidence" value="ECO:0007669"/>
    <property type="project" value="UniProtKB-UniRule"/>
</dbReference>
<dbReference type="Gene3D" id="1.20.141.10">
    <property type="entry name" value="Chitosanase, subunit A, domain 1"/>
    <property type="match status" value="1"/>
</dbReference>
<dbReference type="GO" id="GO:0005576">
    <property type="term" value="C:extracellular region"/>
    <property type="evidence" value="ECO:0007669"/>
    <property type="project" value="UniProtKB-SubCell"/>
</dbReference>
<dbReference type="AlphaFoldDB" id="A0A410WXG8"/>
<dbReference type="GeneID" id="95376287"/>
<feature type="active site" description="Proton donor" evidence="2">
    <location>
        <position position="93"/>
    </location>
</feature>
<keyword evidence="3" id="KW-0732">Signal</keyword>
<dbReference type="OrthoDB" id="1551268at2"/>
<keyword evidence="7" id="KW-1185">Reference proteome</keyword>
<comment type="subcellular location">
    <subcellularLocation>
        <location evidence="1">Secreted</location>
    </subcellularLocation>
</comment>
<dbReference type="InterPro" id="IPR023099">
    <property type="entry name" value="Glyco_hydro_46_N"/>
</dbReference>
<dbReference type="InterPro" id="IPR000400">
    <property type="entry name" value="Glyco_hydro_46"/>
</dbReference>
<dbReference type="Proteomes" id="UP001527202">
    <property type="component" value="Unassembled WGS sequence"/>
</dbReference>
<evidence type="ECO:0000256" key="1">
    <source>
        <dbReference type="PIRNR" id="PIRNR036551"/>
    </source>
</evidence>
<evidence type="ECO:0000313" key="4">
    <source>
        <dbReference type="EMBL" id="MCY9598303.1"/>
    </source>
</evidence>
<gene>
    <name evidence="4" type="ORF">M5X16_21375</name>
    <name evidence="5" type="ORF">PC41400_15865</name>
</gene>
<sequence length="315" mass="34051">MQTKQPVSVRKRVKSGMKAVLSVGLASALLLTSVLLPGNALANSNPAEGEAYAAPVSSHDSNFSPATLQFLKSKTGLDGEQWDNIMKLVNKAEQDSLKWTEYYGYCEDIDDDRGYTIGIFGATTGGPNDTGPDGPALFKEYDAVKGAANPSVQGALARIGVNGTMKGAILKINDSEKVFCGKIKSLQNDPAWREAMWHTFYNVYIKYSVEQASKRGFNSALTIGSFVDTALNQGAEGDSGSLEGILAKSGNSTNEKTFMTNFYAKRTLVVDTNEYNQPPNGKNRVKQWSSLLNMGETDLKDADAAVKKVTGWTMK</sequence>
<comment type="function">
    <text evidence="1">Aids in the defense against invading fungal pathogens by degrading their cell wall chitosan.</text>
</comment>
<dbReference type="PROSITE" id="PS60000">
    <property type="entry name" value="CHITOSANASE_46_80"/>
    <property type="match status" value="1"/>
</dbReference>
<reference evidence="4 7" key="2">
    <citation type="submission" date="2022-05" db="EMBL/GenBank/DDBJ databases">
        <title>Genome Sequencing of Bee-Associated Microbes.</title>
        <authorList>
            <person name="Dunlap C."/>
        </authorList>
    </citation>
    <scope>NUCLEOTIDE SEQUENCE [LARGE SCALE GENOMIC DNA]</scope>
    <source>
        <strain evidence="4 7">NRRL B-23120</strain>
    </source>
</reference>
<feature type="chain" id="PRO_5019030778" description="Chitosanase" evidence="3">
    <location>
        <begin position="43"/>
        <end position="315"/>
    </location>
</feature>
<evidence type="ECO:0000256" key="3">
    <source>
        <dbReference type="SAM" id="SignalP"/>
    </source>
</evidence>
<comment type="catalytic activity">
    <reaction evidence="1">
        <text>Endohydrolysis of beta-(1-&gt;4)-linkages between D-glucosamine residues in a partly acetylated chitosan.</text>
        <dbReference type="EC" id="3.2.1.132"/>
    </reaction>
</comment>
<comment type="similarity">
    <text evidence="1">Belongs to the glycosyl hydrolase 46 family.</text>
</comment>
<dbReference type="Pfam" id="PF01374">
    <property type="entry name" value="Glyco_hydro_46"/>
    <property type="match status" value="1"/>
</dbReference>
<dbReference type="PIRSF" id="PIRSF036551">
    <property type="entry name" value="Chitosanase"/>
    <property type="match status" value="1"/>
</dbReference>
<dbReference type="InterPro" id="IPR023346">
    <property type="entry name" value="Lysozyme-like_dom_sf"/>
</dbReference>
<reference evidence="5 6" key="1">
    <citation type="submission" date="2018-01" db="EMBL/GenBank/DDBJ databases">
        <title>The whole genome sequencing and assembly of Paenibacillus chitinolyticus KCCM 41400 strain.</title>
        <authorList>
            <person name="Kim J.-Y."/>
            <person name="Park M.-K."/>
            <person name="Lee Y.-J."/>
            <person name="Yi H."/>
            <person name="Bahn Y.-S."/>
            <person name="Kim J.F."/>
            <person name="Lee D.-W."/>
        </authorList>
    </citation>
    <scope>NUCLEOTIDE SEQUENCE [LARGE SCALE GENOMIC DNA]</scope>
    <source>
        <strain evidence="5 6">KCCM 41400</strain>
    </source>
</reference>
<organism evidence="5 6">
    <name type="scientific">Paenibacillus chitinolyticus</name>
    <dbReference type="NCBI Taxonomy" id="79263"/>
    <lineage>
        <taxon>Bacteria</taxon>
        <taxon>Bacillati</taxon>
        <taxon>Bacillota</taxon>
        <taxon>Bacilli</taxon>
        <taxon>Bacillales</taxon>
        <taxon>Paenibacillaceae</taxon>
        <taxon>Paenibacillus</taxon>
    </lineage>
</organism>
<evidence type="ECO:0000313" key="6">
    <source>
        <dbReference type="Proteomes" id="UP000288943"/>
    </source>
</evidence>
<proteinExistence type="inferred from homology"/>
<dbReference type="EMBL" id="JAMDMJ010000029">
    <property type="protein sequence ID" value="MCY9598303.1"/>
    <property type="molecule type" value="Genomic_DNA"/>
</dbReference>
<accession>A0A410WXG8</accession>
<protein>
    <recommendedName>
        <fullName evidence="1">Chitosanase</fullName>
        <ecNumber evidence="1">3.2.1.132</ecNumber>
    </recommendedName>
</protein>
<evidence type="ECO:0000313" key="5">
    <source>
        <dbReference type="EMBL" id="QAV19074.1"/>
    </source>
</evidence>
<dbReference type="GO" id="GO:0016977">
    <property type="term" value="F:chitosanase activity"/>
    <property type="evidence" value="ECO:0007669"/>
    <property type="project" value="UniProtKB-UniRule"/>
</dbReference>
<dbReference type="RefSeq" id="WP_084706482.1">
    <property type="nucleotide sequence ID" value="NZ_CP026520.1"/>
</dbReference>
<feature type="active site" description="Nucleophile" evidence="2">
    <location>
        <position position="111"/>
    </location>
</feature>
<dbReference type="EC" id="3.2.1.132" evidence="1"/>
<dbReference type="Proteomes" id="UP000288943">
    <property type="component" value="Chromosome"/>
</dbReference>
<dbReference type="KEGG" id="pchi:PC41400_15865"/>